<comment type="catalytic activity">
    <reaction evidence="10">
        <text>5-phospho-beta-D-ribosylamine + glycine + ATP = N(1)-(5-phospho-beta-D-ribosyl)glycinamide + ADP + phosphate + H(+)</text>
        <dbReference type="Rhea" id="RHEA:17453"/>
        <dbReference type="ChEBI" id="CHEBI:15378"/>
        <dbReference type="ChEBI" id="CHEBI:30616"/>
        <dbReference type="ChEBI" id="CHEBI:43474"/>
        <dbReference type="ChEBI" id="CHEBI:57305"/>
        <dbReference type="ChEBI" id="CHEBI:58681"/>
        <dbReference type="ChEBI" id="CHEBI:143788"/>
        <dbReference type="ChEBI" id="CHEBI:456216"/>
        <dbReference type="EC" id="6.3.4.13"/>
    </reaction>
</comment>
<dbReference type="SUPFAM" id="SSF51246">
    <property type="entry name" value="Rudiment single hybrid motif"/>
    <property type="match status" value="1"/>
</dbReference>
<evidence type="ECO:0000256" key="6">
    <source>
        <dbReference type="ARBA" id="ARBA00022840"/>
    </source>
</evidence>
<dbReference type="UniPathway" id="UPA00074">
    <property type="reaction ID" value="UER00125"/>
</dbReference>
<dbReference type="AlphaFoldDB" id="A0A437PUB4"/>
<dbReference type="Gene3D" id="3.30.470.20">
    <property type="entry name" value="ATP-grasp fold, B domain"/>
    <property type="match status" value="1"/>
</dbReference>
<keyword evidence="5 10" id="KW-0658">Purine biosynthesis</keyword>
<keyword evidence="4 11" id="KW-0547">Nucleotide-binding</keyword>
<evidence type="ECO:0000256" key="7">
    <source>
        <dbReference type="ARBA" id="ARBA00038345"/>
    </source>
</evidence>
<dbReference type="InterPro" id="IPR016185">
    <property type="entry name" value="PreATP-grasp_dom_sf"/>
</dbReference>
<dbReference type="GO" id="GO:0009113">
    <property type="term" value="P:purine nucleobase biosynthetic process"/>
    <property type="evidence" value="ECO:0007669"/>
    <property type="project" value="InterPro"/>
</dbReference>
<feature type="domain" description="ATP-grasp" evidence="12">
    <location>
        <begin position="111"/>
        <end position="320"/>
    </location>
</feature>
<accession>A0A437PUB4</accession>
<dbReference type="InterPro" id="IPR020561">
    <property type="entry name" value="PRibGlycinamid_synth_ATP-grasp"/>
</dbReference>
<dbReference type="OrthoDB" id="9807240at2"/>
<keyword evidence="3 10" id="KW-0436">Ligase</keyword>
<comment type="pathway">
    <text evidence="1 10">Purine metabolism; IMP biosynthesis via de novo pathway; N(1)-(5-phospho-D-ribosyl)glycinamide from 5-phospho-alpha-D-ribose 1-diphosphate: step 2/2.</text>
</comment>
<dbReference type="SUPFAM" id="SSF52440">
    <property type="entry name" value="PreATP-grasp domain"/>
    <property type="match status" value="1"/>
</dbReference>
<dbReference type="InterPro" id="IPR037123">
    <property type="entry name" value="PRibGlycinamide_synth_C_sf"/>
</dbReference>
<name>A0A437PUB4_9BACT</name>
<comment type="similarity">
    <text evidence="7 10">Belongs to the GARS family.</text>
</comment>
<organism evidence="13 14">
    <name type="scientific">Sandaracinomonas limnophila</name>
    <dbReference type="NCBI Taxonomy" id="1862386"/>
    <lineage>
        <taxon>Bacteria</taxon>
        <taxon>Pseudomonadati</taxon>
        <taxon>Bacteroidota</taxon>
        <taxon>Cytophagia</taxon>
        <taxon>Cytophagales</taxon>
        <taxon>Flectobacillaceae</taxon>
        <taxon>Sandaracinomonas</taxon>
    </lineage>
</organism>
<dbReference type="SMART" id="SM01210">
    <property type="entry name" value="GARS_C"/>
    <property type="match status" value="1"/>
</dbReference>
<dbReference type="FunFam" id="3.90.600.10:FF:000001">
    <property type="entry name" value="Trifunctional purine biosynthetic protein adenosine-3"/>
    <property type="match status" value="1"/>
</dbReference>
<dbReference type="Pfam" id="PF02843">
    <property type="entry name" value="GARS_C"/>
    <property type="match status" value="1"/>
</dbReference>
<evidence type="ECO:0000259" key="12">
    <source>
        <dbReference type="PROSITE" id="PS50975"/>
    </source>
</evidence>
<gene>
    <name evidence="10 13" type="primary">purD</name>
    <name evidence="13" type="ORF">EOJ36_05220</name>
</gene>
<dbReference type="PROSITE" id="PS50975">
    <property type="entry name" value="ATP_GRASP"/>
    <property type="match status" value="1"/>
</dbReference>
<dbReference type="InterPro" id="IPR020560">
    <property type="entry name" value="PRibGlycinamide_synth_C-dom"/>
</dbReference>
<dbReference type="RefSeq" id="WP_127803057.1">
    <property type="nucleotide sequence ID" value="NZ_SACY01000002.1"/>
</dbReference>
<evidence type="ECO:0000256" key="2">
    <source>
        <dbReference type="ARBA" id="ARBA00013255"/>
    </source>
</evidence>
<dbReference type="GO" id="GO:0004637">
    <property type="term" value="F:phosphoribosylamine-glycine ligase activity"/>
    <property type="evidence" value="ECO:0007669"/>
    <property type="project" value="UniProtKB-UniRule"/>
</dbReference>
<protein>
    <recommendedName>
        <fullName evidence="2 10">Phosphoribosylamine--glycine ligase</fullName>
        <ecNumber evidence="2 10">6.3.4.13</ecNumber>
    </recommendedName>
    <alternativeName>
        <fullName evidence="10">GARS</fullName>
    </alternativeName>
    <alternativeName>
        <fullName evidence="8 10">Glycinamide ribonucleotide synthetase</fullName>
    </alternativeName>
    <alternativeName>
        <fullName evidence="9 10">Phosphoribosylglycinamide synthetase</fullName>
    </alternativeName>
</protein>
<evidence type="ECO:0000256" key="11">
    <source>
        <dbReference type="PROSITE-ProRule" id="PRU00409"/>
    </source>
</evidence>
<evidence type="ECO:0000256" key="3">
    <source>
        <dbReference type="ARBA" id="ARBA00022598"/>
    </source>
</evidence>
<evidence type="ECO:0000256" key="5">
    <source>
        <dbReference type="ARBA" id="ARBA00022755"/>
    </source>
</evidence>
<dbReference type="Pfam" id="PF01071">
    <property type="entry name" value="GARS_A"/>
    <property type="match status" value="1"/>
</dbReference>
<proteinExistence type="inferred from homology"/>
<dbReference type="Proteomes" id="UP000282832">
    <property type="component" value="Unassembled WGS sequence"/>
</dbReference>
<dbReference type="InterPro" id="IPR020562">
    <property type="entry name" value="PRibGlycinamide_synth_N"/>
</dbReference>
<evidence type="ECO:0000256" key="8">
    <source>
        <dbReference type="ARBA" id="ARBA00042242"/>
    </source>
</evidence>
<dbReference type="Gene3D" id="3.90.600.10">
    <property type="entry name" value="Phosphoribosylglycinamide synthetase, C-terminal domain"/>
    <property type="match status" value="1"/>
</dbReference>
<comment type="caution">
    <text evidence="13">The sequence shown here is derived from an EMBL/GenBank/DDBJ whole genome shotgun (WGS) entry which is preliminary data.</text>
</comment>
<keyword evidence="6 11" id="KW-0067">ATP-binding</keyword>
<dbReference type="SMART" id="SM01209">
    <property type="entry name" value="GARS_A"/>
    <property type="match status" value="1"/>
</dbReference>
<dbReference type="HAMAP" id="MF_00138">
    <property type="entry name" value="GARS"/>
    <property type="match status" value="1"/>
</dbReference>
<dbReference type="EMBL" id="SACY01000002">
    <property type="protein sequence ID" value="RVU25820.1"/>
    <property type="molecule type" value="Genomic_DNA"/>
</dbReference>
<sequence length="429" mass="46431">MNVLLLGSGGREHAFAWKMSQSPLLSNLYIAPGNPGTAEIGTNLPIAVTDFEGIKSAIISHHIELVVVGPEEPLVRGIRDFIEADAMISHVGIVGPGKLGAQLEGSKDFSKNFMNRHKIPTAKSETFIKDTIEEGLAYLANNVSFPIVLKADGLAAGKGVIIAQNLKEAQDTLKEMLLDAKFGDASSKVVIEDFLHGIELSVFVLSDGENYVILPEAKDYKRIRDNDEGLNTGGMGAVSPVPFANEKFMEKVKSKVVEPTIKGLKEDGIPYQGFIFIGLMNQNGDPSVIEYNVRMGDPETEVVLPRIESDFLSLLFAASKGKLNGIKIALSEQFAVTTMLVAGGYPEDYRKGDVMSGFDLVKDAIVFHAGTKEQDGKIVTSGGRVMALTGMSNTLESAIQKSQKAANAIQYEGKHFRKDIGLDVLRYKP</sequence>
<evidence type="ECO:0000313" key="14">
    <source>
        <dbReference type="Proteomes" id="UP000282832"/>
    </source>
</evidence>
<dbReference type="Gene3D" id="3.30.1490.20">
    <property type="entry name" value="ATP-grasp fold, A domain"/>
    <property type="match status" value="1"/>
</dbReference>
<evidence type="ECO:0000313" key="13">
    <source>
        <dbReference type="EMBL" id="RVU25820.1"/>
    </source>
</evidence>
<dbReference type="GO" id="GO:0006189">
    <property type="term" value="P:'de novo' IMP biosynthetic process"/>
    <property type="evidence" value="ECO:0007669"/>
    <property type="project" value="UniProtKB-UniRule"/>
</dbReference>
<dbReference type="InterPro" id="IPR013815">
    <property type="entry name" value="ATP_grasp_subdomain_1"/>
</dbReference>
<dbReference type="PANTHER" id="PTHR43472:SF1">
    <property type="entry name" value="PHOSPHORIBOSYLAMINE--GLYCINE LIGASE, CHLOROPLASTIC"/>
    <property type="match status" value="1"/>
</dbReference>
<evidence type="ECO:0000256" key="10">
    <source>
        <dbReference type="HAMAP-Rule" id="MF_00138"/>
    </source>
</evidence>
<reference evidence="13 14" key="1">
    <citation type="submission" date="2019-01" db="EMBL/GenBank/DDBJ databases">
        <authorList>
            <person name="Chen W.-M."/>
        </authorList>
    </citation>
    <scope>NUCLEOTIDE SEQUENCE [LARGE SCALE GENOMIC DNA]</scope>
    <source>
        <strain evidence="13 14">FSY-15</strain>
    </source>
</reference>
<dbReference type="InterPro" id="IPR011054">
    <property type="entry name" value="Rudment_hybrid_motif"/>
</dbReference>
<dbReference type="GO" id="GO:0046872">
    <property type="term" value="F:metal ion binding"/>
    <property type="evidence" value="ECO:0007669"/>
    <property type="project" value="InterPro"/>
</dbReference>
<dbReference type="EC" id="6.3.4.13" evidence="2 10"/>
<evidence type="ECO:0000256" key="9">
    <source>
        <dbReference type="ARBA" id="ARBA00042864"/>
    </source>
</evidence>
<dbReference type="Gene3D" id="3.40.50.20">
    <property type="match status" value="1"/>
</dbReference>
<keyword evidence="14" id="KW-1185">Reference proteome</keyword>
<dbReference type="GO" id="GO:0005524">
    <property type="term" value="F:ATP binding"/>
    <property type="evidence" value="ECO:0007669"/>
    <property type="project" value="UniProtKB-UniRule"/>
</dbReference>
<dbReference type="InterPro" id="IPR011761">
    <property type="entry name" value="ATP-grasp"/>
</dbReference>
<dbReference type="InterPro" id="IPR000115">
    <property type="entry name" value="PRibGlycinamide_synth"/>
</dbReference>
<evidence type="ECO:0000256" key="1">
    <source>
        <dbReference type="ARBA" id="ARBA00005174"/>
    </source>
</evidence>
<dbReference type="NCBIfam" id="TIGR00877">
    <property type="entry name" value="purD"/>
    <property type="match status" value="1"/>
</dbReference>
<dbReference type="Pfam" id="PF02844">
    <property type="entry name" value="GARS_N"/>
    <property type="match status" value="1"/>
</dbReference>
<dbReference type="SUPFAM" id="SSF56059">
    <property type="entry name" value="Glutathione synthetase ATP-binding domain-like"/>
    <property type="match status" value="1"/>
</dbReference>
<evidence type="ECO:0000256" key="4">
    <source>
        <dbReference type="ARBA" id="ARBA00022741"/>
    </source>
</evidence>
<dbReference type="PANTHER" id="PTHR43472">
    <property type="entry name" value="PHOSPHORIBOSYLAMINE--GLYCINE LIGASE"/>
    <property type="match status" value="1"/>
</dbReference>